<feature type="transmembrane region" description="Helical" evidence="1">
    <location>
        <begin position="583"/>
        <end position="605"/>
    </location>
</feature>
<comment type="caution">
    <text evidence="3">The sequence shown here is derived from an EMBL/GenBank/DDBJ whole genome shotgun (WGS) entry which is preliminary data.</text>
</comment>
<name>A0A318S3N9_9DEIO</name>
<gene>
    <name evidence="3" type="ORF">DES52_113101</name>
</gene>
<keyword evidence="1" id="KW-1133">Transmembrane helix</keyword>
<evidence type="ECO:0000313" key="3">
    <source>
        <dbReference type="EMBL" id="PYE52055.1"/>
    </source>
</evidence>
<keyword evidence="1" id="KW-0812">Transmembrane</keyword>
<evidence type="ECO:0000313" key="4">
    <source>
        <dbReference type="Proteomes" id="UP000248326"/>
    </source>
</evidence>
<accession>A0A318S3N9</accession>
<keyword evidence="2" id="KW-0732">Signal</keyword>
<dbReference type="RefSeq" id="WP_146237328.1">
    <property type="nucleotide sequence ID" value="NZ_QJSX01000013.1"/>
</dbReference>
<sequence length="615" mass="67026">MRLQALLVVFGLSAAAGQTAPPPFEVVPSSNYEGTAVGTYDAALTVFNDTPSALQVSARVTGTNEPTQLSFVNGTCPSTKPYNPTFLSSANNVYTRSINRASEICLIIGPLSKKASVTLWTSTPAYVERVPLPPTLASVSPPDNTYKTTRYWVPFIVQETCSSSATTSVVTNANGQSFNICTDRITPTSPGGGLIGAPSVLADTYTGTLANVLNVDGEKVKLNVTVKHFWLFPLLVIYLGLMLASFIEFLRTTKPEADRLEEKASKLRLLEENSLYKLMFNFKEFKSHVKRRLSWLAFGPVPTLDELEAQRVAASQWAAFHDAHQRLHMIDYQTTFIGYQPMFDPAAAPYHPITNPSAIPGVVALLNDLRDEGTTIGAKKPFPATDLADNPIIVHKVEIKPDEFARALSLMRDALTIADLIKELDLQRSNVEVLTAPAARDALVSLERRLYKPPISPNINLSAEDMAAYTRSLIARFDRFIVAYDRAKVDKLLAIAPIGAQTFVPYGIKTAGTTAATGGVTSGRAARVLGDHSGEFGREQRGLALRRSFRGAILFWSALVLALVAGMQALYMNDAPWGTFWDYVVAFTWGSLVYTGLSQLTNALIGLRNVPSARI</sequence>
<dbReference type="Proteomes" id="UP000248326">
    <property type="component" value="Unassembled WGS sequence"/>
</dbReference>
<evidence type="ECO:0000256" key="1">
    <source>
        <dbReference type="SAM" id="Phobius"/>
    </source>
</evidence>
<dbReference type="OrthoDB" id="5188961at2"/>
<feature type="transmembrane region" description="Helical" evidence="1">
    <location>
        <begin position="551"/>
        <end position="571"/>
    </location>
</feature>
<dbReference type="EMBL" id="QJSX01000013">
    <property type="protein sequence ID" value="PYE52055.1"/>
    <property type="molecule type" value="Genomic_DNA"/>
</dbReference>
<keyword evidence="1" id="KW-0472">Membrane</keyword>
<feature type="signal peptide" evidence="2">
    <location>
        <begin position="1"/>
        <end position="20"/>
    </location>
</feature>
<evidence type="ECO:0000256" key="2">
    <source>
        <dbReference type="SAM" id="SignalP"/>
    </source>
</evidence>
<reference evidence="3 4" key="1">
    <citation type="submission" date="2018-06" db="EMBL/GenBank/DDBJ databases">
        <title>Genomic Encyclopedia of Type Strains, Phase IV (KMG-IV): sequencing the most valuable type-strain genomes for metagenomic binning, comparative biology and taxonomic classification.</title>
        <authorList>
            <person name="Goeker M."/>
        </authorList>
    </citation>
    <scope>NUCLEOTIDE SEQUENCE [LARGE SCALE GENOMIC DNA]</scope>
    <source>
        <strain evidence="3 4">DSM 18048</strain>
    </source>
</reference>
<feature type="transmembrane region" description="Helical" evidence="1">
    <location>
        <begin position="229"/>
        <end position="250"/>
    </location>
</feature>
<feature type="chain" id="PRO_5016303895" evidence="2">
    <location>
        <begin position="21"/>
        <end position="615"/>
    </location>
</feature>
<dbReference type="AlphaFoldDB" id="A0A318S3N9"/>
<protein>
    <submittedName>
        <fullName evidence="3">Uncharacterized protein</fullName>
    </submittedName>
</protein>
<keyword evidence="4" id="KW-1185">Reference proteome</keyword>
<proteinExistence type="predicted"/>
<organism evidence="3 4">
    <name type="scientific">Deinococcus yavapaiensis KR-236</name>
    <dbReference type="NCBI Taxonomy" id="694435"/>
    <lineage>
        <taxon>Bacteria</taxon>
        <taxon>Thermotogati</taxon>
        <taxon>Deinococcota</taxon>
        <taxon>Deinococci</taxon>
        <taxon>Deinococcales</taxon>
        <taxon>Deinococcaceae</taxon>
        <taxon>Deinococcus</taxon>
    </lineage>
</organism>